<sequence length="208" mass="24284">MSFFWNRFLAAPERADGFQSPAQFFYNLPRLETEDLILRKPLMKDAKDIFRYASDEEVARYVLWEPHRRLSETRMFVRSLRSRCRAGWPSSWVVVLRETGTVIGTIGFVWYSSENNSAELGYSFSREHWNHGYATQALKAVTDTLFRSLPLNRLEAQHDVRNPASGRVMQKSGFVREGTLRGRILNKGEYVDTALYAFLRSDWESAQW</sequence>
<reference evidence="1" key="1">
    <citation type="submission" date="2017-04" db="EMBL/GenBank/DDBJ databases">
        <authorList>
            <person name="Varghese N."/>
            <person name="Submissions S."/>
        </authorList>
    </citation>
    <scope>NUCLEOTIDE SEQUENCE</scope>
    <source>
        <strain evidence="1">WTE2008</strain>
    </source>
</reference>
<dbReference type="EMBL" id="FWXZ01000001">
    <property type="protein sequence ID" value="SMC36717.1"/>
    <property type="molecule type" value="Genomic_DNA"/>
</dbReference>
<organism evidence="1 2">
    <name type="scientific">Aristaeella lactis</name>
    <dbReference type="NCBI Taxonomy" id="3046383"/>
    <lineage>
        <taxon>Bacteria</taxon>
        <taxon>Bacillati</taxon>
        <taxon>Bacillota</taxon>
        <taxon>Clostridia</taxon>
        <taxon>Eubacteriales</taxon>
        <taxon>Aristaeellaceae</taxon>
        <taxon>Aristaeella</taxon>
    </lineage>
</organism>
<accession>A0AC61PHT9</accession>
<name>A0AC61PHT9_9FIRM</name>
<evidence type="ECO:0000313" key="1">
    <source>
        <dbReference type="EMBL" id="SMC36717.1"/>
    </source>
</evidence>
<protein>
    <submittedName>
        <fullName evidence="1">Ribosomal-protein-alanine N-acetyltransferase</fullName>
    </submittedName>
</protein>
<evidence type="ECO:0000313" key="2">
    <source>
        <dbReference type="Proteomes" id="UP000192328"/>
    </source>
</evidence>
<comment type="caution">
    <text evidence="1">The sequence shown here is derived from an EMBL/GenBank/DDBJ whole genome shotgun (WGS) entry which is preliminary data.</text>
</comment>
<keyword evidence="2" id="KW-1185">Reference proteome</keyword>
<dbReference type="Proteomes" id="UP000192328">
    <property type="component" value="Unassembled WGS sequence"/>
</dbReference>
<proteinExistence type="predicted"/>
<gene>
    <name evidence="1" type="ORF">SAMN06297397_0327</name>
</gene>